<dbReference type="SMART" id="SM00768">
    <property type="entry name" value="X8"/>
    <property type="match status" value="1"/>
</dbReference>
<dbReference type="Proteomes" id="UP001222027">
    <property type="component" value="Unassembled WGS sequence"/>
</dbReference>
<dbReference type="PANTHER" id="PTHR31044">
    <property type="entry name" value="BETA-1,3 GLUCANASE"/>
    <property type="match status" value="1"/>
</dbReference>
<evidence type="ECO:0000313" key="3">
    <source>
        <dbReference type="EMBL" id="KAJ8480016.1"/>
    </source>
</evidence>
<dbReference type="EMBL" id="JAQQAF010000006">
    <property type="protein sequence ID" value="KAJ8480016.1"/>
    <property type="molecule type" value="Genomic_DNA"/>
</dbReference>
<evidence type="ECO:0000313" key="4">
    <source>
        <dbReference type="Proteomes" id="UP001222027"/>
    </source>
</evidence>
<proteinExistence type="predicted"/>
<name>A0AAV8PFL8_ENSVE</name>
<gene>
    <name evidence="3" type="ORF">OPV22_023743</name>
</gene>
<organism evidence="3 4">
    <name type="scientific">Ensete ventricosum</name>
    <name type="common">Abyssinian banana</name>
    <name type="synonym">Musa ensete</name>
    <dbReference type="NCBI Taxonomy" id="4639"/>
    <lineage>
        <taxon>Eukaryota</taxon>
        <taxon>Viridiplantae</taxon>
        <taxon>Streptophyta</taxon>
        <taxon>Embryophyta</taxon>
        <taxon>Tracheophyta</taxon>
        <taxon>Spermatophyta</taxon>
        <taxon>Magnoliopsida</taxon>
        <taxon>Liliopsida</taxon>
        <taxon>Zingiberales</taxon>
        <taxon>Musaceae</taxon>
        <taxon>Ensete</taxon>
    </lineage>
</organism>
<evidence type="ECO:0000256" key="1">
    <source>
        <dbReference type="ARBA" id="ARBA00022729"/>
    </source>
</evidence>
<evidence type="ECO:0000259" key="2">
    <source>
        <dbReference type="SMART" id="SM00768"/>
    </source>
</evidence>
<comment type="caution">
    <text evidence="3">The sequence shown here is derived from an EMBL/GenBank/DDBJ whole genome shotgun (WGS) entry which is preliminary data.</text>
</comment>
<accession>A0AAV8PFL8</accession>
<keyword evidence="4" id="KW-1185">Reference proteome</keyword>
<keyword evidence="1" id="KW-0732">Signal</keyword>
<dbReference type="PANTHER" id="PTHR31044:SF47">
    <property type="entry name" value="CARBOHYDRATE-BINDING X8 DOMAIN SUPERFAMILY PROTEIN"/>
    <property type="match status" value="1"/>
</dbReference>
<dbReference type="InterPro" id="IPR044788">
    <property type="entry name" value="X8_dom_prot"/>
</dbReference>
<dbReference type="InterPro" id="IPR012946">
    <property type="entry name" value="X8"/>
</dbReference>
<reference evidence="3 4" key="1">
    <citation type="submission" date="2022-12" db="EMBL/GenBank/DDBJ databases">
        <title>Chromosome-scale assembly of the Ensete ventricosum genome.</title>
        <authorList>
            <person name="Dussert Y."/>
            <person name="Stocks J."/>
            <person name="Wendawek A."/>
            <person name="Woldeyes F."/>
            <person name="Nichols R.A."/>
            <person name="Borrell J.S."/>
        </authorList>
    </citation>
    <scope>NUCLEOTIDE SEQUENCE [LARGE SCALE GENOMIC DNA]</scope>
    <source>
        <strain evidence="4">cv. Maze</strain>
        <tissue evidence="3">Seeds</tissue>
    </source>
</reference>
<dbReference type="GO" id="GO:0009506">
    <property type="term" value="C:plasmodesma"/>
    <property type="evidence" value="ECO:0007669"/>
    <property type="project" value="UniProtKB-ARBA"/>
</dbReference>
<protein>
    <recommendedName>
        <fullName evidence="2">X8 domain-containing protein</fullName>
    </recommendedName>
</protein>
<feature type="domain" description="X8" evidence="2">
    <location>
        <begin position="80"/>
        <end position="160"/>
    </location>
</feature>
<dbReference type="Pfam" id="PF07983">
    <property type="entry name" value="X8"/>
    <property type="match status" value="1"/>
</dbReference>
<dbReference type="Gene3D" id="1.20.58.1040">
    <property type="match status" value="1"/>
</dbReference>
<dbReference type="AlphaFoldDB" id="A0AAV8PFL8"/>
<sequence length="163" mass="18331">MYTTCTHYKSLSRMRLYHHKFSTARRTKFLQTKNGNGKNTILLWTRRLHRPHEFNDPRRYVRPSITESSDVGPDRGVARTWCIANPVASPAALQKDLDRLCGGGVDCHTIQPGGVCFQPNTVADHVSVAYNLYFKAHQSQPSACSFGSNTLLTVTDPCEFQST</sequence>